<dbReference type="PANTHER" id="PTHR30069">
    <property type="entry name" value="TONB-DEPENDENT OUTER MEMBRANE RECEPTOR"/>
    <property type="match status" value="1"/>
</dbReference>
<evidence type="ECO:0000259" key="2">
    <source>
        <dbReference type="Pfam" id="PF07715"/>
    </source>
</evidence>
<organism evidence="3 4">
    <name type="scientific">Eiseniibacteriota bacterium</name>
    <dbReference type="NCBI Taxonomy" id="2212470"/>
    <lineage>
        <taxon>Bacteria</taxon>
        <taxon>Candidatus Eiseniibacteriota</taxon>
    </lineage>
</organism>
<evidence type="ECO:0000313" key="4">
    <source>
        <dbReference type="Proteomes" id="UP000697710"/>
    </source>
</evidence>
<dbReference type="EMBL" id="JAGQHR010000111">
    <property type="protein sequence ID" value="MCA9727112.1"/>
    <property type="molecule type" value="Genomic_DNA"/>
</dbReference>
<dbReference type="Gene3D" id="2.170.130.10">
    <property type="entry name" value="TonB-dependent receptor, plug domain"/>
    <property type="match status" value="1"/>
</dbReference>
<evidence type="ECO:0000256" key="1">
    <source>
        <dbReference type="ARBA" id="ARBA00022729"/>
    </source>
</evidence>
<dbReference type="Proteomes" id="UP000697710">
    <property type="component" value="Unassembled WGS sequence"/>
</dbReference>
<dbReference type="InterPro" id="IPR037066">
    <property type="entry name" value="Plug_dom_sf"/>
</dbReference>
<comment type="caution">
    <text evidence="3">The sequence shown here is derived from an EMBL/GenBank/DDBJ whole genome shotgun (WGS) entry which is preliminary data.</text>
</comment>
<reference evidence="3" key="2">
    <citation type="journal article" date="2021" name="Microbiome">
        <title>Successional dynamics and alternative stable states in a saline activated sludge microbial community over 9 years.</title>
        <authorList>
            <person name="Wang Y."/>
            <person name="Ye J."/>
            <person name="Ju F."/>
            <person name="Liu L."/>
            <person name="Boyd J.A."/>
            <person name="Deng Y."/>
            <person name="Parks D.H."/>
            <person name="Jiang X."/>
            <person name="Yin X."/>
            <person name="Woodcroft B.J."/>
            <person name="Tyson G.W."/>
            <person name="Hugenholtz P."/>
            <person name="Polz M.F."/>
            <person name="Zhang T."/>
        </authorList>
    </citation>
    <scope>NUCLEOTIDE SEQUENCE</scope>
    <source>
        <strain evidence="3">HKST-UBA01</strain>
    </source>
</reference>
<dbReference type="Pfam" id="PF13620">
    <property type="entry name" value="CarboxypepD_reg"/>
    <property type="match status" value="1"/>
</dbReference>
<dbReference type="InterPro" id="IPR012910">
    <property type="entry name" value="Plug_dom"/>
</dbReference>
<dbReference type="GO" id="GO:0015344">
    <property type="term" value="F:siderophore uptake transmembrane transporter activity"/>
    <property type="evidence" value="ECO:0007669"/>
    <property type="project" value="TreeGrafter"/>
</dbReference>
<accession>A0A956LY48</accession>
<dbReference type="InterPro" id="IPR013784">
    <property type="entry name" value="Carb-bd-like_fold"/>
</dbReference>
<dbReference type="Gene3D" id="2.60.40.1120">
    <property type="entry name" value="Carboxypeptidase-like, regulatory domain"/>
    <property type="match status" value="1"/>
</dbReference>
<evidence type="ECO:0000313" key="3">
    <source>
        <dbReference type="EMBL" id="MCA9727112.1"/>
    </source>
</evidence>
<dbReference type="PANTHER" id="PTHR30069:SF29">
    <property type="entry name" value="HEMOGLOBIN AND HEMOGLOBIN-HAPTOGLOBIN-BINDING PROTEIN 1-RELATED"/>
    <property type="match status" value="1"/>
</dbReference>
<dbReference type="SUPFAM" id="SSF56935">
    <property type="entry name" value="Porins"/>
    <property type="match status" value="1"/>
</dbReference>
<protein>
    <submittedName>
        <fullName evidence="3">TonB-dependent receptor plug domain-containing protein</fullName>
    </submittedName>
</protein>
<feature type="domain" description="TonB-dependent receptor plug" evidence="2">
    <location>
        <begin position="152"/>
        <end position="231"/>
    </location>
</feature>
<dbReference type="AlphaFoldDB" id="A0A956LY48"/>
<reference evidence="3" key="1">
    <citation type="submission" date="2020-04" db="EMBL/GenBank/DDBJ databases">
        <authorList>
            <person name="Zhang T."/>
        </authorList>
    </citation>
    <scope>NUCLEOTIDE SEQUENCE</scope>
    <source>
        <strain evidence="3">HKST-UBA01</strain>
    </source>
</reference>
<dbReference type="SUPFAM" id="SSF49452">
    <property type="entry name" value="Starch-binding domain-like"/>
    <property type="match status" value="1"/>
</dbReference>
<dbReference type="GO" id="GO:0009279">
    <property type="term" value="C:cell outer membrane"/>
    <property type="evidence" value="ECO:0007669"/>
    <property type="project" value="TreeGrafter"/>
</dbReference>
<gene>
    <name evidence="3" type="ORF">KC729_05460</name>
</gene>
<keyword evidence="3" id="KW-0675">Receptor</keyword>
<dbReference type="GO" id="GO:0044718">
    <property type="term" value="P:siderophore transmembrane transport"/>
    <property type="evidence" value="ECO:0007669"/>
    <property type="project" value="TreeGrafter"/>
</dbReference>
<proteinExistence type="predicted"/>
<dbReference type="Pfam" id="PF07715">
    <property type="entry name" value="Plug"/>
    <property type="match status" value="1"/>
</dbReference>
<dbReference type="InterPro" id="IPR039426">
    <property type="entry name" value="TonB-dep_rcpt-like"/>
</dbReference>
<sequence>MTFHRISQTFGRGALLVLIALLGAAVDIVQGADLEGRTIADGKPIALVDVVVIRLPGEDIRRGTNSDDAGTFRIEGIPEGRYALLATRIGYATLRDTVTVSAPETRIDLSLVESAILMDAVDVSGDRFAEERQVQTGLVEIDRELLRQLPAIGESDPLRSLQMLPGVQAASDFSSGLYIRGGGPDQTLVMLDGVPIYNPTHAFGFFSTFNTDVVDGITLYKSAYPAKYGGRLGAVVDVRSLDPDAEKVEGEVGIGTVTTHLFLTGPAGRDHRSGWYFGARRTFLEPFLAAARSSDPDIPHYYFYDLNAGYRWSHAGGARTRLTVYNGRDRLRFDLDDDTFARLRWGNTAASVTHTRILATHFLMRARAAVSHYRSTSSFQYLSTPATFENRVLDLSGGVEASWEATPSQRMLAGLELTRYRFDFDQVFNNERQVDYRRTPSDLSGYLQDDWTLGENRLQTGVRTRYFTDGDRFFVEPRLSLSHPLSRYVRIKLAGGLYHQYVQLVSTEGFSAADFYVPIDGSTPPGRSYQATVAVDWDPSPTYQLSAETYYTALRNVVSYDNDATGDNEVITAQDIFVTGGRGWSSGLELFAQRRQGPLTGWIGYTLGWTRRTFRELNEGRPFPPKYDRRHDLSAVMAWKQNTWTYAANFTLGTGQAFTPASALLAIRNPAEDNGQFEVIVLPGERNSARLLPYHRLDVSVSRDFRFFGHPASWMFQIFNLYSRRNEWFVQYNIEHLTTDARIYRMLPVIPSLGMRVEL</sequence>
<dbReference type="GO" id="GO:0030246">
    <property type="term" value="F:carbohydrate binding"/>
    <property type="evidence" value="ECO:0007669"/>
    <property type="project" value="InterPro"/>
</dbReference>
<name>A0A956LY48_UNCEI</name>
<keyword evidence="1" id="KW-0732">Signal</keyword>